<name>A0A4Y2TL25_ARAVE</name>
<accession>A0A4Y2TL25</accession>
<feature type="domain" description="Mutator-like transposase" evidence="1">
    <location>
        <begin position="9"/>
        <end position="147"/>
    </location>
</feature>
<gene>
    <name evidence="2" type="ORF">AVEN_121834_1</name>
</gene>
<protein>
    <recommendedName>
        <fullName evidence="1">Mutator-like transposase domain-containing protein</fullName>
    </recommendedName>
</protein>
<dbReference type="AlphaFoldDB" id="A0A4Y2TL25"/>
<keyword evidence="3" id="KW-1185">Reference proteome</keyword>
<dbReference type="InterPro" id="IPR049012">
    <property type="entry name" value="Mutator_transp_dom"/>
</dbReference>
<dbReference type="Pfam" id="PF20700">
    <property type="entry name" value="Mutator"/>
    <property type="match status" value="1"/>
</dbReference>
<evidence type="ECO:0000313" key="2">
    <source>
        <dbReference type="EMBL" id="GBO01333.1"/>
    </source>
</evidence>
<dbReference type="EMBL" id="BGPR01029520">
    <property type="protein sequence ID" value="GBO01333.1"/>
    <property type="molecule type" value="Genomic_DNA"/>
</dbReference>
<organism evidence="2 3">
    <name type="scientific">Araneus ventricosus</name>
    <name type="common">Orbweaver spider</name>
    <name type="synonym">Epeira ventricosa</name>
    <dbReference type="NCBI Taxonomy" id="182803"/>
    <lineage>
        <taxon>Eukaryota</taxon>
        <taxon>Metazoa</taxon>
        <taxon>Ecdysozoa</taxon>
        <taxon>Arthropoda</taxon>
        <taxon>Chelicerata</taxon>
        <taxon>Arachnida</taxon>
        <taxon>Araneae</taxon>
        <taxon>Araneomorphae</taxon>
        <taxon>Entelegynae</taxon>
        <taxon>Araneoidea</taxon>
        <taxon>Araneidae</taxon>
        <taxon>Araneus</taxon>
    </lineage>
</organism>
<dbReference type="OrthoDB" id="6504945at2759"/>
<reference evidence="2 3" key="1">
    <citation type="journal article" date="2019" name="Sci. Rep.">
        <title>Orb-weaving spider Araneus ventricosus genome elucidates the spidroin gene catalogue.</title>
        <authorList>
            <person name="Kono N."/>
            <person name="Nakamura H."/>
            <person name="Ohtoshi R."/>
            <person name="Moran D.A.P."/>
            <person name="Shinohara A."/>
            <person name="Yoshida Y."/>
            <person name="Fujiwara M."/>
            <person name="Mori M."/>
            <person name="Tomita M."/>
            <person name="Arakawa K."/>
        </authorList>
    </citation>
    <scope>NUCLEOTIDE SEQUENCE [LARGE SCALE GENOMIC DNA]</scope>
</reference>
<dbReference type="Proteomes" id="UP000499080">
    <property type="component" value="Unassembled WGS sequence"/>
</dbReference>
<evidence type="ECO:0000259" key="1">
    <source>
        <dbReference type="Pfam" id="PF20700"/>
    </source>
</evidence>
<comment type="caution">
    <text evidence="2">The sequence shown here is derived from an EMBL/GenBank/DDBJ whole genome shotgun (WGS) entry which is preliminary data.</text>
</comment>
<proteinExistence type="predicted"/>
<evidence type="ECO:0000313" key="3">
    <source>
        <dbReference type="Proteomes" id="UP000499080"/>
    </source>
</evidence>
<sequence length="149" mass="16849">MIQKVRNEIREEYGISDTLEFAHIAVSFYDTWFTRGHASQIGVGCVIDILTGYVIDYEVMSKHSTDCEYAKTVLGGKSAEYLIWFDSHKTSCSINNTGTSGTMERAAAYKLWYRSGKMGFRYTTILSNGDAKAFNYLKEKNIYGADTEI</sequence>